<dbReference type="GO" id="GO:0016020">
    <property type="term" value="C:membrane"/>
    <property type="evidence" value="ECO:0007669"/>
    <property type="project" value="InterPro"/>
</dbReference>
<accession>X1DWN2</accession>
<dbReference type="EMBL" id="BART01033623">
    <property type="protein sequence ID" value="GAH09349.1"/>
    <property type="molecule type" value="Genomic_DNA"/>
</dbReference>
<organism evidence="2">
    <name type="scientific">marine sediment metagenome</name>
    <dbReference type="NCBI Taxonomy" id="412755"/>
    <lineage>
        <taxon>unclassified sequences</taxon>
        <taxon>metagenomes</taxon>
        <taxon>ecological metagenomes</taxon>
    </lineage>
</organism>
<protein>
    <recommendedName>
        <fullName evidence="1">Peptidase C39 domain-containing protein</fullName>
    </recommendedName>
</protein>
<evidence type="ECO:0000313" key="2">
    <source>
        <dbReference type="EMBL" id="GAH09349.1"/>
    </source>
</evidence>
<dbReference type="AlphaFoldDB" id="X1DWN2"/>
<dbReference type="Gene3D" id="3.90.70.10">
    <property type="entry name" value="Cysteine proteinases"/>
    <property type="match status" value="1"/>
</dbReference>
<proteinExistence type="predicted"/>
<evidence type="ECO:0000259" key="1">
    <source>
        <dbReference type="Pfam" id="PF03412"/>
    </source>
</evidence>
<dbReference type="GO" id="GO:0006508">
    <property type="term" value="P:proteolysis"/>
    <property type="evidence" value="ECO:0007669"/>
    <property type="project" value="InterPro"/>
</dbReference>
<dbReference type="InterPro" id="IPR005074">
    <property type="entry name" value="Peptidase_C39"/>
</dbReference>
<comment type="caution">
    <text evidence="2">The sequence shown here is derived from an EMBL/GenBank/DDBJ whole genome shotgun (WGS) entry which is preliminary data.</text>
</comment>
<gene>
    <name evidence="2" type="ORF">S01H4_57713</name>
</gene>
<reference evidence="2" key="1">
    <citation type="journal article" date="2014" name="Front. Microbiol.">
        <title>High frequency of phylogenetically diverse reductive dehalogenase-homologous genes in deep subseafloor sedimentary metagenomes.</title>
        <authorList>
            <person name="Kawai M."/>
            <person name="Futagami T."/>
            <person name="Toyoda A."/>
            <person name="Takaki Y."/>
            <person name="Nishi S."/>
            <person name="Hori S."/>
            <person name="Arai W."/>
            <person name="Tsubouchi T."/>
            <person name="Morono Y."/>
            <person name="Uchiyama I."/>
            <person name="Ito T."/>
            <person name="Fujiyama A."/>
            <person name="Inagaki F."/>
            <person name="Takami H."/>
        </authorList>
    </citation>
    <scope>NUCLEOTIDE SEQUENCE</scope>
    <source>
        <strain evidence="2">Expedition CK06-06</strain>
    </source>
</reference>
<dbReference type="Pfam" id="PF03412">
    <property type="entry name" value="Peptidase_C39"/>
    <property type="match status" value="1"/>
</dbReference>
<dbReference type="GO" id="GO:0008233">
    <property type="term" value="F:peptidase activity"/>
    <property type="evidence" value="ECO:0007669"/>
    <property type="project" value="InterPro"/>
</dbReference>
<sequence length="138" mass="15748">MHIPLVKEKENEFCSEASAEMVVNYYGYDTSPLFQHLLDASCCTSLENMDKCLKPLLNCKLKKGNYGKLRTNLKKKRATMLRVVPIGQDDRHTVVLTDLNEKGIAVNDPSLGKICYNKELFEKMWSETGNLMLVCEKK</sequence>
<dbReference type="GO" id="GO:0005524">
    <property type="term" value="F:ATP binding"/>
    <property type="evidence" value="ECO:0007669"/>
    <property type="project" value="InterPro"/>
</dbReference>
<feature type="domain" description="Peptidase C39" evidence="1">
    <location>
        <begin position="4"/>
        <end position="136"/>
    </location>
</feature>
<name>X1DWN2_9ZZZZ</name>